<feature type="non-terminal residue" evidence="6">
    <location>
        <position position="72"/>
    </location>
</feature>
<evidence type="ECO:0000256" key="3">
    <source>
        <dbReference type="ARBA" id="ARBA00023157"/>
    </source>
</evidence>
<name>A0AA35WAU2_GEOBA</name>
<dbReference type="CDD" id="cd00033">
    <property type="entry name" value="CCP"/>
    <property type="match status" value="1"/>
</dbReference>
<keyword evidence="4" id="KW-0768">Sushi</keyword>
<keyword evidence="7" id="KW-1185">Reference proteome</keyword>
<dbReference type="Pfam" id="PF00084">
    <property type="entry name" value="Sushi"/>
    <property type="match status" value="1"/>
</dbReference>
<comment type="caution">
    <text evidence="6">The sequence shown here is derived from an EMBL/GenBank/DDBJ whole genome shotgun (WGS) entry which is preliminary data.</text>
</comment>
<keyword evidence="3" id="KW-1015">Disulfide bond</keyword>
<evidence type="ECO:0000256" key="4">
    <source>
        <dbReference type="PROSITE-ProRule" id="PRU00302"/>
    </source>
</evidence>
<reference evidence="6" key="1">
    <citation type="submission" date="2023-03" db="EMBL/GenBank/DDBJ databases">
        <authorList>
            <person name="Steffen K."/>
            <person name="Cardenas P."/>
        </authorList>
    </citation>
    <scope>NUCLEOTIDE SEQUENCE</scope>
</reference>
<evidence type="ECO:0000256" key="2">
    <source>
        <dbReference type="ARBA" id="ARBA00022737"/>
    </source>
</evidence>
<dbReference type="InterPro" id="IPR051277">
    <property type="entry name" value="SEZ6_CSMD_C4BPB_Regulators"/>
</dbReference>
<dbReference type="InterPro" id="IPR035976">
    <property type="entry name" value="Sushi/SCR/CCP_sf"/>
</dbReference>
<dbReference type="PANTHER" id="PTHR45656">
    <property type="entry name" value="PROTEIN CBR-CLEC-78"/>
    <property type="match status" value="1"/>
</dbReference>
<dbReference type="SUPFAM" id="SSF57535">
    <property type="entry name" value="Complement control module/SCR domain"/>
    <property type="match status" value="1"/>
</dbReference>
<feature type="domain" description="Sushi" evidence="5">
    <location>
        <begin position="22"/>
        <end position="72"/>
    </location>
</feature>
<keyword evidence="2" id="KW-0677">Repeat</keyword>
<evidence type="ECO:0000313" key="6">
    <source>
        <dbReference type="EMBL" id="CAI8013734.1"/>
    </source>
</evidence>
<dbReference type="SMART" id="SM00032">
    <property type="entry name" value="CCP"/>
    <property type="match status" value="1"/>
</dbReference>
<evidence type="ECO:0000256" key="1">
    <source>
        <dbReference type="ARBA" id="ARBA00022729"/>
    </source>
</evidence>
<dbReference type="InterPro" id="IPR000436">
    <property type="entry name" value="Sushi_SCR_CCP_dom"/>
</dbReference>
<comment type="caution">
    <text evidence="4">Lacks conserved residue(s) required for the propagation of feature annotation.</text>
</comment>
<dbReference type="PROSITE" id="PS50923">
    <property type="entry name" value="SUSHI"/>
    <property type="match status" value="1"/>
</dbReference>
<accession>A0AA35WAU2</accession>
<evidence type="ECO:0000259" key="5">
    <source>
        <dbReference type="PROSITE" id="PS50923"/>
    </source>
</evidence>
<dbReference type="AlphaFoldDB" id="A0AA35WAU2"/>
<dbReference type="Gene3D" id="2.10.70.10">
    <property type="entry name" value="Complement Module, domain 1"/>
    <property type="match status" value="1"/>
</dbReference>
<gene>
    <name evidence="6" type="ORF">GBAR_LOCUS8665</name>
</gene>
<keyword evidence="1" id="KW-0732">Signal</keyword>
<evidence type="ECO:0000313" key="7">
    <source>
        <dbReference type="Proteomes" id="UP001174909"/>
    </source>
</evidence>
<dbReference type="EMBL" id="CASHTH010001289">
    <property type="protein sequence ID" value="CAI8013734.1"/>
    <property type="molecule type" value="Genomic_DNA"/>
</dbReference>
<protein>
    <submittedName>
        <fullName evidence="6">CUB and sushi domain-containing protein 2</fullName>
    </submittedName>
</protein>
<dbReference type="PANTHER" id="PTHR45656:SF4">
    <property type="entry name" value="PROTEIN CBR-CLEC-78"/>
    <property type="match status" value="1"/>
</dbReference>
<organism evidence="6 7">
    <name type="scientific">Geodia barretti</name>
    <name type="common">Barrett's horny sponge</name>
    <dbReference type="NCBI Taxonomy" id="519541"/>
    <lineage>
        <taxon>Eukaryota</taxon>
        <taxon>Metazoa</taxon>
        <taxon>Porifera</taxon>
        <taxon>Demospongiae</taxon>
        <taxon>Heteroscleromorpha</taxon>
        <taxon>Tetractinellida</taxon>
        <taxon>Astrophorina</taxon>
        <taxon>Geodiidae</taxon>
        <taxon>Geodia</taxon>
    </lineage>
</organism>
<sequence length="72" mass="7546">MPFVVTCCAFKTNRANGRGRVVDCGELMDPENGAVNVTNTTFNSTATYSCNGGYNLVGDATRTCLASASWSG</sequence>
<dbReference type="Proteomes" id="UP001174909">
    <property type="component" value="Unassembled WGS sequence"/>
</dbReference>
<proteinExistence type="predicted"/>